<protein>
    <submittedName>
        <fullName evidence="1">Uncharacterized protein</fullName>
    </submittedName>
</protein>
<dbReference type="EMBL" id="JAUJYO010000010">
    <property type="protein sequence ID" value="KAK1306380.1"/>
    <property type="molecule type" value="Genomic_DNA"/>
</dbReference>
<keyword evidence="2" id="KW-1185">Reference proteome</keyword>
<reference evidence="1" key="2">
    <citation type="submission" date="2023-06" db="EMBL/GenBank/DDBJ databases">
        <authorList>
            <person name="Ma L."/>
            <person name="Liu K.-W."/>
            <person name="Li Z."/>
            <person name="Hsiao Y.-Y."/>
            <person name="Qi Y."/>
            <person name="Fu T."/>
            <person name="Tang G."/>
            <person name="Zhang D."/>
            <person name="Sun W.-H."/>
            <person name="Liu D.-K."/>
            <person name="Li Y."/>
            <person name="Chen G.-Z."/>
            <person name="Liu X.-D."/>
            <person name="Liao X.-Y."/>
            <person name="Jiang Y.-T."/>
            <person name="Yu X."/>
            <person name="Hao Y."/>
            <person name="Huang J."/>
            <person name="Zhao X.-W."/>
            <person name="Ke S."/>
            <person name="Chen Y.-Y."/>
            <person name="Wu W.-L."/>
            <person name="Hsu J.-L."/>
            <person name="Lin Y.-F."/>
            <person name="Huang M.-D."/>
            <person name="Li C.-Y."/>
            <person name="Huang L."/>
            <person name="Wang Z.-W."/>
            <person name="Zhao X."/>
            <person name="Zhong W.-Y."/>
            <person name="Peng D.-H."/>
            <person name="Ahmad S."/>
            <person name="Lan S."/>
            <person name="Zhang J.-S."/>
            <person name="Tsai W.-C."/>
            <person name="Van De Peer Y."/>
            <person name="Liu Z.-J."/>
        </authorList>
    </citation>
    <scope>NUCLEOTIDE SEQUENCE</scope>
    <source>
        <strain evidence="1">CP</strain>
        <tissue evidence="1">Leaves</tissue>
    </source>
</reference>
<evidence type="ECO:0000313" key="1">
    <source>
        <dbReference type="EMBL" id="KAK1306380.1"/>
    </source>
</evidence>
<dbReference type="Proteomes" id="UP001180020">
    <property type="component" value="Unassembled WGS sequence"/>
</dbReference>
<comment type="caution">
    <text evidence="1">The sequence shown here is derived from an EMBL/GenBank/DDBJ whole genome shotgun (WGS) entry which is preliminary data.</text>
</comment>
<gene>
    <name evidence="1" type="ORF">QJS10_CPA10g00120</name>
</gene>
<accession>A0AAV9DYR4</accession>
<dbReference type="AlphaFoldDB" id="A0AAV9DYR4"/>
<proteinExistence type="predicted"/>
<organism evidence="1 2">
    <name type="scientific">Acorus calamus</name>
    <name type="common">Sweet flag</name>
    <dbReference type="NCBI Taxonomy" id="4465"/>
    <lineage>
        <taxon>Eukaryota</taxon>
        <taxon>Viridiplantae</taxon>
        <taxon>Streptophyta</taxon>
        <taxon>Embryophyta</taxon>
        <taxon>Tracheophyta</taxon>
        <taxon>Spermatophyta</taxon>
        <taxon>Magnoliopsida</taxon>
        <taxon>Liliopsida</taxon>
        <taxon>Acoraceae</taxon>
        <taxon>Acorus</taxon>
    </lineage>
</organism>
<evidence type="ECO:0000313" key="2">
    <source>
        <dbReference type="Proteomes" id="UP001180020"/>
    </source>
</evidence>
<reference evidence="1" key="1">
    <citation type="journal article" date="2023" name="Nat. Commun.">
        <title>Diploid and tetraploid genomes of Acorus and the evolution of monocots.</title>
        <authorList>
            <person name="Ma L."/>
            <person name="Liu K.W."/>
            <person name="Li Z."/>
            <person name="Hsiao Y.Y."/>
            <person name="Qi Y."/>
            <person name="Fu T."/>
            <person name="Tang G.D."/>
            <person name="Zhang D."/>
            <person name="Sun W.H."/>
            <person name="Liu D.K."/>
            <person name="Li Y."/>
            <person name="Chen G.Z."/>
            <person name="Liu X.D."/>
            <person name="Liao X.Y."/>
            <person name="Jiang Y.T."/>
            <person name="Yu X."/>
            <person name="Hao Y."/>
            <person name="Huang J."/>
            <person name="Zhao X.W."/>
            <person name="Ke S."/>
            <person name="Chen Y.Y."/>
            <person name="Wu W.L."/>
            <person name="Hsu J.L."/>
            <person name="Lin Y.F."/>
            <person name="Huang M.D."/>
            <person name="Li C.Y."/>
            <person name="Huang L."/>
            <person name="Wang Z.W."/>
            <person name="Zhao X."/>
            <person name="Zhong W.Y."/>
            <person name="Peng D.H."/>
            <person name="Ahmad S."/>
            <person name="Lan S."/>
            <person name="Zhang J.S."/>
            <person name="Tsai W.C."/>
            <person name="Van de Peer Y."/>
            <person name="Liu Z.J."/>
        </authorList>
    </citation>
    <scope>NUCLEOTIDE SEQUENCE</scope>
    <source>
        <strain evidence="1">CP</strain>
    </source>
</reference>
<name>A0AAV9DYR4_ACOCL</name>
<sequence length="72" mass="8700">MRRLDTYFEVVGNGKRQWMTTMTWWGFLDYGEFERMMKETRQRSKGGFWSFRAREGFQAHNARGGCAVHWID</sequence>